<proteinExistence type="predicted"/>
<accession>A0ABV8AX40</accession>
<gene>
    <name evidence="1" type="ORF">ACFOU2_01275</name>
</gene>
<evidence type="ECO:0000313" key="1">
    <source>
        <dbReference type="EMBL" id="MFC3882229.1"/>
    </source>
</evidence>
<organism evidence="1 2">
    <name type="scientific">Bacillus songklensis</name>
    <dbReference type="NCBI Taxonomy" id="1069116"/>
    <lineage>
        <taxon>Bacteria</taxon>
        <taxon>Bacillati</taxon>
        <taxon>Bacillota</taxon>
        <taxon>Bacilli</taxon>
        <taxon>Bacillales</taxon>
        <taxon>Bacillaceae</taxon>
        <taxon>Bacillus</taxon>
    </lineage>
</organism>
<name>A0ABV8AX40_9BACI</name>
<evidence type="ECO:0000313" key="2">
    <source>
        <dbReference type="Proteomes" id="UP001595752"/>
    </source>
</evidence>
<dbReference type="Proteomes" id="UP001595752">
    <property type="component" value="Unassembled WGS sequence"/>
</dbReference>
<sequence length="122" mass="13780">MVSISSLAELKAVKAELEKIRESEPALFEIWLHVIHLTRQLQFKYHYMGCLITNEDPGKYAPRSVQSSVISMYQNEVRALMEKNGAEKLKDLLKKYPKIGYNKISLLSLGQTPESLVGVSVA</sequence>
<dbReference type="RefSeq" id="WP_377911505.1">
    <property type="nucleotide sequence ID" value="NZ_JBHRZT010000007.1"/>
</dbReference>
<protein>
    <submittedName>
        <fullName evidence="1">Uncharacterized protein</fullName>
    </submittedName>
</protein>
<dbReference type="EMBL" id="JBHRZT010000007">
    <property type="protein sequence ID" value="MFC3882229.1"/>
    <property type="molecule type" value="Genomic_DNA"/>
</dbReference>
<comment type="caution">
    <text evidence="1">The sequence shown here is derived from an EMBL/GenBank/DDBJ whole genome shotgun (WGS) entry which is preliminary data.</text>
</comment>
<keyword evidence="2" id="KW-1185">Reference proteome</keyword>
<reference evidence="2" key="1">
    <citation type="journal article" date="2019" name="Int. J. Syst. Evol. Microbiol.">
        <title>The Global Catalogue of Microorganisms (GCM) 10K type strain sequencing project: providing services to taxonomists for standard genome sequencing and annotation.</title>
        <authorList>
            <consortium name="The Broad Institute Genomics Platform"/>
            <consortium name="The Broad Institute Genome Sequencing Center for Infectious Disease"/>
            <person name="Wu L."/>
            <person name="Ma J."/>
        </authorList>
    </citation>
    <scope>NUCLEOTIDE SEQUENCE [LARGE SCALE GENOMIC DNA]</scope>
    <source>
        <strain evidence="2">CCUG 61889</strain>
    </source>
</reference>